<protein>
    <recommendedName>
        <fullName evidence="4">Endonuclease/exonuclease/phosphatase family protein</fullName>
    </recommendedName>
</protein>
<dbReference type="SUPFAM" id="SSF56219">
    <property type="entry name" value="DNase I-like"/>
    <property type="match status" value="1"/>
</dbReference>
<dbReference type="EMBL" id="JACHMN010000003">
    <property type="protein sequence ID" value="MBB5874309.1"/>
    <property type="molecule type" value="Genomic_DNA"/>
</dbReference>
<dbReference type="InterPro" id="IPR036691">
    <property type="entry name" value="Endo/exonu/phosph_ase_sf"/>
</dbReference>
<organism evidence="2 3">
    <name type="scientific">Allocatelliglobosispora scoriae</name>
    <dbReference type="NCBI Taxonomy" id="643052"/>
    <lineage>
        <taxon>Bacteria</taxon>
        <taxon>Bacillati</taxon>
        <taxon>Actinomycetota</taxon>
        <taxon>Actinomycetes</taxon>
        <taxon>Micromonosporales</taxon>
        <taxon>Micromonosporaceae</taxon>
        <taxon>Allocatelliglobosispora</taxon>
    </lineage>
</organism>
<reference evidence="2 3" key="1">
    <citation type="submission" date="2020-08" db="EMBL/GenBank/DDBJ databases">
        <title>Sequencing the genomes of 1000 actinobacteria strains.</title>
        <authorList>
            <person name="Klenk H.-P."/>
        </authorList>
    </citation>
    <scope>NUCLEOTIDE SEQUENCE [LARGE SCALE GENOMIC DNA]</scope>
    <source>
        <strain evidence="2 3">DSM 45362</strain>
    </source>
</reference>
<evidence type="ECO:0000313" key="2">
    <source>
        <dbReference type="EMBL" id="MBB5874309.1"/>
    </source>
</evidence>
<gene>
    <name evidence="2" type="ORF">F4553_007743</name>
</gene>
<evidence type="ECO:0000313" key="3">
    <source>
        <dbReference type="Proteomes" id="UP000587527"/>
    </source>
</evidence>
<keyword evidence="1" id="KW-0732">Signal</keyword>
<feature type="chain" id="PRO_5033049942" description="Endonuclease/exonuclease/phosphatase family protein" evidence="1">
    <location>
        <begin position="27"/>
        <end position="251"/>
    </location>
</feature>
<accession>A0A841C4T8</accession>
<dbReference type="AlphaFoldDB" id="A0A841C4T8"/>
<proteinExistence type="predicted"/>
<sequence>MHVRRITCVLLAAAAVLTGLAAPAAAAPVTLRFVTANVDFGVSQANVKQDWQNVIAPNADIALLQETKSIRLADFVNTDTWLVLQDTSSEDRAGSALVIRRSVFTDRESFGLVKGVDASPCPDGGIMTRWIAKTNIKLANGRWIRVASLHMPPARCQTGPGSPYDDMGFSIVNFVRGSDRLTVLGADWNKIVDQDPNDIGARANLEPNGPNDGLRIDGFMYSRSLDNCCLTRLGAIHSEHRPIQIKMTIPA</sequence>
<feature type="signal peptide" evidence="1">
    <location>
        <begin position="1"/>
        <end position="26"/>
    </location>
</feature>
<keyword evidence="3" id="KW-1185">Reference proteome</keyword>
<evidence type="ECO:0008006" key="4">
    <source>
        <dbReference type="Google" id="ProtNLM"/>
    </source>
</evidence>
<dbReference type="Gene3D" id="3.60.10.10">
    <property type="entry name" value="Endonuclease/exonuclease/phosphatase"/>
    <property type="match status" value="1"/>
</dbReference>
<comment type="caution">
    <text evidence="2">The sequence shown here is derived from an EMBL/GenBank/DDBJ whole genome shotgun (WGS) entry which is preliminary data.</text>
</comment>
<evidence type="ECO:0000256" key="1">
    <source>
        <dbReference type="SAM" id="SignalP"/>
    </source>
</evidence>
<dbReference type="Proteomes" id="UP000587527">
    <property type="component" value="Unassembled WGS sequence"/>
</dbReference>
<name>A0A841C4T8_9ACTN</name>
<dbReference type="RefSeq" id="WP_184846340.1">
    <property type="nucleotide sequence ID" value="NZ_JACHMN010000003.1"/>
</dbReference>